<dbReference type="EMBL" id="GL376638">
    <property type="status" value="NOT_ANNOTATED_CDS"/>
    <property type="molecule type" value="Genomic_DNA"/>
</dbReference>
<evidence type="ECO:0000256" key="1">
    <source>
        <dbReference type="ARBA" id="ARBA00004275"/>
    </source>
</evidence>
<reference evidence="5" key="2">
    <citation type="submission" date="2010-04" db="EMBL/GenBank/DDBJ databases">
        <authorList>
            <person name="Buell R."/>
            <person name="Hamilton J."/>
            <person name="Hostetler J."/>
        </authorList>
    </citation>
    <scope>NUCLEOTIDE SEQUENCE [LARGE SCALE GENOMIC DNA]</scope>
    <source>
        <strain evidence="5">DAOM:BR144</strain>
    </source>
</reference>
<dbReference type="Proteomes" id="UP000019132">
    <property type="component" value="Unassembled WGS sequence"/>
</dbReference>
<dbReference type="Gene3D" id="3.90.226.10">
    <property type="entry name" value="2-enoyl-CoA Hydratase, Chain A, domain 1"/>
    <property type="match status" value="1"/>
</dbReference>
<protein>
    <recommendedName>
        <fullName evidence="6">Enoyl-CoA hydratase</fullName>
    </recommendedName>
</protein>
<proteinExistence type="predicted"/>
<dbReference type="InterPro" id="IPR014748">
    <property type="entry name" value="Enoyl-CoA_hydra_C"/>
</dbReference>
<dbReference type="AlphaFoldDB" id="K3WF97"/>
<evidence type="ECO:0000313" key="4">
    <source>
        <dbReference type="EnsemblProtists" id="PYU1_T003638"/>
    </source>
</evidence>
<evidence type="ECO:0000313" key="5">
    <source>
        <dbReference type="Proteomes" id="UP000019132"/>
    </source>
</evidence>
<dbReference type="OMA" id="LHCDFVY"/>
<keyword evidence="3" id="KW-0413">Isomerase</keyword>
<dbReference type="PANTHER" id="PTHR43684">
    <property type="match status" value="1"/>
</dbReference>
<comment type="subcellular location">
    <subcellularLocation>
        <location evidence="1">Peroxisome</location>
    </subcellularLocation>
</comment>
<keyword evidence="2" id="KW-0576">Peroxisome</keyword>
<reference evidence="5" key="1">
    <citation type="journal article" date="2010" name="Genome Biol.">
        <title>Genome sequence of the necrotrophic plant pathogen Pythium ultimum reveals original pathogenicity mechanisms and effector repertoire.</title>
        <authorList>
            <person name="Levesque C.A."/>
            <person name="Brouwer H."/>
            <person name="Cano L."/>
            <person name="Hamilton J.P."/>
            <person name="Holt C."/>
            <person name="Huitema E."/>
            <person name="Raffaele S."/>
            <person name="Robideau G.P."/>
            <person name="Thines M."/>
            <person name="Win J."/>
            <person name="Zerillo M.M."/>
            <person name="Beakes G.W."/>
            <person name="Boore J.L."/>
            <person name="Busam D."/>
            <person name="Dumas B."/>
            <person name="Ferriera S."/>
            <person name="Fuerstenberg S.I."/>
            <person name="Gachon C.M."/>
            <person name="Gaulin E."/>
            <person name="Govers F."/>
            <person name="Grenville-Briggs L."/>
            <person name="Horner N."/>
            <person name="Hostetler J."/>
            <person name="Jiang R.H."/>
            <person name="Johnson J."/>
            <person name="Krajaejun T."/>
            <person name="Lin H."/>
            <person name="Meijer H.J."/>
            <person name="Moore B."/>
            <person name="Morris P."/>
            <person name="Phuntmart V."/>
            <person name="Puiu D."/>
            <person name="Shetty J."/>
            <person name="Stajich J.E."/>
            <person name="Tripathy S."/>
            <person name="Wawra S."/>
            <person name="van West P."/>
            <person name="Whitty B.R."/>
            <person name="Coutinho P.M."/>
            <person name="Henrissat B."/>
            <person name="Martin F."/>
            <person name="Thomas P.D."/>
            <person name="Tyler B.M."/>
            <person name="De Vries R.P."/>
            <person name="Kamoun S."/>
            <person name="Yandell M."/>
            <person name="Tisserat N."/>
            <person name="Buell C.R."/>
        </authorList>
    </citation>
    <scope>NUCLEOTIDE SEQUENCE</scope>
    <source>
        <strain evidence="5">DAOM:BR144</strain>
    </source>
</reference>
<keyword evidence="5" id="KW-1185">Reference proteome</keyword>
<evidence type="ECO:0000256" key="3">
    <source>
        <dbReference type="ARBA" id="ARBA00023235"/>
    </source>
</evidence>
<evidence type="ECO:0000256" key="2">
    <source>
        <dbReference type="ARBA" id="ARBA00023140"/>
    </source>
</evidence>
<dbReference type="GO" id="GO:0005777">
    <property type="term" value="C:peroxisome"/>
    <property type="evidence" value="ECO:0007669"/>
    <property type="project" value="UniProtKB-SubCell"/>
</dbReference>
<dbReference type="HOGENOM" id="CLU_009834_7_2_1"/>
<dbReference type="InterPro" id="IPR029045">
    <property type="entry name" value="ClpP/crotonase-like_dom_sf"/>
</dbReference>
<dbReference type="InterPro" id="IPR051053">
    <property type="entry name" value="ECH/Chromodomain_protein"/>
</dbReference>
<dbReference type="CDD" id="cd06558">
    <property type="entry name" value="crotonase-like"/>
    <property type="match status" value="1"/>
</dbReference>
<dbReference type="EnsemblProtists" id="PYU1_T003638">
    <property type="protein sequence ID" value="PYU1_T003638"/>
    <property type="gene ID" value="PYU1_G003628"/>
</dbReference>
<reference evidence="4" key="3">
    <citation type="submission" date="2015-02" db="UniProtKB">
        <authorList>
            <consortium name="EnsemblProtists"/>
        </authorList>
    </citation>
    <scope>IDENTIFICATION</scope>
    <source>
        <strain evidence="4">DAOM BR144</strain>
    </source>
</reference>
<evidence type="ECO:0008006" key="6">
    <source>
        <dbReference type="Google" id="ProtNLM"/>
    </source>
</evidence>
<dbReference type="GO" id="GO:0004165">
    <property type="term" value="F:delta(3)-delta(2)-enoyl-CoA isomerase activity"/>
    <property type="evidence" value="ECO:0007669"/>
    <property type="project" value="UniProtKB-ARBA"/>
</dbReference>
<dbReference type="InterPro" id="IPR001753">
    <property type="entry name" value="Enoyl-CoA_hydra/iso"/>
</dbReference>
<dbReference type="InParanoid" id="K3WF97"/>
<dbReference type="PANTHER" id="PTHR43684:SF1">
    <property type="entry name" value="ENOYL-COA DELTA ISOMERASE 2"/>
    <property type="match status" value="1"/>
</dbReference>
<sequence length="294" mass="31409">MTKYIAIIDDLAAQHGVSADGSASGDAKKAATPVSTSEDLLVSVSESGLLTLQLNRPARYNALNREMYDAITQALESSKSQDNVKAVLLKSTGAMFSSGNDLSMFTDNPNGVSFEEMADAGAILLENFVNAFLTYPKPIVAAVQGPAVGIAATLLALCDLVYVSETVTLHTPFTALGQTPEACSSVLFPKIMGPAQANAMLLLGEKLSAKDAVNSGLATAAFGVAEFDQQVQEKVDLLLSRYPISMKQSKALVRSPELIKELQAVNHRECQTLKKMWLGSECMDAVLKFQSRKK</sequence>
<accession>K3WF97</accession>
<dbReference type="STRING" id="431595.K3WF97"/>
<dbReference type="Gene3D" id="1.10.12.10">
    <property type="entry name" value="Lyase 2-enoyl-coa Hydratase, Chain A, domain 2"/>
    <property type="match status" value="1"/>
</dbReference>
<organism evidence="4 5">
    <name type="scientific">Globisporangium ultimum (strain ATCC 200006 / CBS 805.95 / DAOM BR144)</name>
    <name type="common">Pythium ultimum</name>
    <dbReference type="NCBI Taxonomy" id="431595"/>
    <lineage>
        <taxon>Eukaryota</taxon>
        <taxon>Sar</taxon>
        <taxon>Stramenopiles</taxon>
        <taxon>Oomycota</taxon>
        <taxon>Peronosporomycetes</taxon>
        <taxon>Pythiales</taxon>
        <taxon>Pythiaceae</taxon>
        <taxon>Globisporangium</taxon>
    </lineage>
</organism>
<dbReference type="VEuPathDB" id="FungiDB:PYU1_G003628"/>
<dbReference type="eggNOG" id="KOG0016">
    <property type="taxonomic scope" value="Eukaryota"/>
</dbReference>
<dbReference type="SUPFAM" id="SSF52096">
    <property type="entry name" value="ClpP/crotonase"/>
    <property type="match status" value="1"/>
</dbReference>
<name>K3WF97_GLOUD</name>
<dbReference type="Pfam" id="PF00378">
    <property type="entry name" value="ECH_1"/>
    <property type="match status" value="1"/>
</dbReference>